<evidence type="ECO:0000313" key="4">
    <source>
        <dbReference type="EMBL" id="PCE66518.1"/>
    </source>
</evidence>
<protein>
    <recommendedName>
        <fullName evidence="3">N-acetyltransferase domain-containing protein</fullName>
    </recommendedName>
</protein>
<dbReference type="SUPFAM" id="SSF55729">
    <property type="entry name" value="Acyl-CoA N-acyltransferases (Nat)"/>
    <property type="match status" value="1"/>
</dbReference>
<proteinExistence type="predicted"/>
<organism evidence="4 5">
    <name type="scientific">Sediminicola luteus</name>
    <dbReference type="NCBI Taxonomy" id="319238"/>
    <lineage>
        <taxon>Bacteria</taxon>
        <taxon>Pseudomonadati</taxon>
        <taxon>Bacteroidota</taxon>
        <taxon>Flavobacteriia</taxon>
        <taxon>Flavobacteriales</taxon>
        <taxon>Flavobacteriaceae</taxon>
        <taxon>Sediminicola</taxon>
    </lineage>
</organism>
<dbReference type="Pfam" id="PF00583">
    <property type="entry name" value="Acetyltransf_1"/>
    <property type="match status" value="1"/>
</dbReference>
<dbReference type="PANTHER" id="PTHR43877">
    <property type="entry name" value="AMINOALKYLPHOSPHONATE N-ACETYLTRANSFERASE-RELATED-RELATED"/>
    <property type="match status" value="1"/>
</dbReference>
<accession>A0A2A4GET5</accession>
<dbReference type="OrthoDB" id="7205533at2"/>
<dbReference type="RefSeq" id="WP_097442039.1">
    <property type="nucleotide sequence ID" value="NZ_NBWU01000001.1"/>
</dbReference>
<evidence type="ECO:0000256" key="1">
    <source>
        <dbReference type="ARBA" id="ARBA00022679"/>
    </source>
</evidence>
<keyword evidence="2" id="KW-0012">Acyltransferase</keyword>
<dbReference type="Proteomes" id="UP000219559">
    <property type="component" value="Unassembled WGS sequence"/>
</dbReference>
<dbReference type="InterPro" id="IPR000182">
    <property type="entry name" value="GNAT_dom"/>
</dbReference>
<dbReference type="AlphaFoldDB" id="A0A2A4GET5"/>
<gene>
    <name evidence="4" type="ORF">B7P33_04270</name>
</gene>
<name>A0A2A4GET5_9FLAO</name>
<reference evidence="4 5" key="1">
    <citation type="submission" date="2017-04" db="EMBL/GenBank/DDBJ databases">
        <title>A new member of the family Flavobacteriaceae isolated from ascidians.</title>
        <authorList>
            <person name="Chen L."/>
        </authorList>
    </citation>
    <scope>NUCLEOTIDE SEQUENCE [LARGE SCALE GENOMIC DNA]</scope>
    <source>
        <strain evidence="4 5">HQA918</strain>
    </source>
</reference>
<dbReference type="InterPro" id="IPR016181">
    <property type="entry name" value="Acyl_CoA_acyltransferase"/>
</dbReference>
<dbReference type="PROSITE" id="PS51186">
    <property type="entry name" value="GNAT"/>
    <property type="match status" value="1"/>
</dbReference>
<comment type="caution">
    <text evidence="4">The sequence shown here is derived from an EMBL/GenBank/DDBJ whole genome shotgun (WGS) entry which is preliminary data.</text>
</comment>
<dbReference type="CDD" id="cd04301">
    <property type="entry name" value="NAT_SF"/>
    <property type="match status" value="1"/>
</dbReference>
<sequence>MEIEIKPATENEAPLIALLGRVTFDDTFGHLFSAPEDVLEYLERTFSVTKITNSIKKSNNRFWLAWGGGLPVGYAKLKLHSDSGFGSSGTEAQLQKIYVLQDFLGQGIGEALQQAVFDRATAEQRPQLWLSVLESNQRAIGFYKKHGFEKIGSHTFSIGREDFKFIAMSKQLL</sequence>
<dbReference type="EMBL" id="NBWU01000001">
    <property type="protein sequence ID" value="PCE66518.1"/>
    <property type="molecule type" value="Genomic_DNA"/>
</dbReference>
<dbReference type="Gene3D" id="3.40.630.30">
    <property type="match status" value="1"/>
</dbReference>
<dbReference type="GO" id="GO:0016747">
    <property type="term" value="F:acyltransferase activity, transferring groups other than amino-acyl groups"/>
    <property type="evidence" value="ECO:0007669"/>
    <property type="project" value="InterPro"/>
</dbReference>
<dbReference type="InterPro" id="IPR050832">
    <property type="entry name" value="Bact_Acetyltransf"/>
</dbReference>
<evidence type="ECO:0000256" key="2">
    <source>
        <dbReference type="ARBA" id="ARBA00023315"/>
    </source>
</evidence>
<feature type="domain" description="N-acetyltransferase" evidence="3">
    <location>
        <begin position="3"/>
        <end position="173"/>
    </location>
</feature>
<evidence type="ECO:0000313" key="5">
    <source>
        <dbReference type="Proteomes" id="UP000219559"/>
    </source>
</evidence>
<keyword evidence="1" id="KW-0808">Transferase</keyword>
<keyword evidence="5" id="KW-1185">Reference proteome</keyword>
<evidence type="ECO:0000259" key="3">
    <source>
        <dbReference type="PROSITE" id="PS51186"/>
    </source>
</evidence>